<evidence type="ECO:0000259" key="19">
    <source>
        <dbReference type="PROSITE" id="PS50110"/>
    </source>
</evidence>
<keyword evidence="5 15" id="KW-0597">Phosphoprotein</keyword>
<sequence>MSPLGFLQRLPLRTRLLLGFGGTLLLALVIGLYSLSVQQKQNEQINQIYEKEMLGLSHIEAARVALAGLGRSVRQAVLASDPGGRELALQELKEGQVTLRQEIEQARPLIYRSRAQDGMVRFESAYEEYQAQIERVLELDGQASGMGRSSDLAAISLLSSAALQRPGEVANQALAEVAQIKRAGADLEVKLASERFRRSVELTFWLMALGVGGGLLFGILISLSIRRPADSLRNSVDALSKGELDIRVPFQDYPNEIGDMARAITELQSEARQMASQRWVKTQVAALSSEMQSVAGSRELGDRILAVLAHSLPLFSATIHVQAEGESDLLLLGSYAASASVPRRLAPGEGLVGQCAKQRQPINLKLPPPPESHEGAWAAFSELLPLIHGERLVGVLALEVTEAPGASQRSLLDEFVPLLAMNLEILERTSHTGQLLAETLAQAELMERQAADLQAQTRELESRQLEIQATKAWYQGILESAPDGMLVVDQEGCIILANPRLEVLFGYSHDELLGRSVDELVPEAHRASHGRLRGGFFAEHSSRQMGRGGSDLLGLRRDGSQFSVEIALAPLPDLLGHGPCVCASVRDISERRVMEAALQDSERRLQYILDCSPVSVAIATHGEIHLANPKFVETFGLNVGGETVALYVDPADQQAIWDHMRAGEQYLERECRMFDRNGNEREIQATCLPIQHHGEFAVLGWFYDITERNLVEREMRRARDLAEEATRAKSEFLANMSHEIRTPMNVIIGMSSLALKSDLDPRQRNYIHKVHRSAEGLLGIINDILDFSKIEAGMMTVERIDFRLEDVLDQFASLIGFRAEEKSLELLFQLSADLPTALIGDPLRLGQVLLNLGNNAVKFTERGEIVLGIEVAALASDSTDLHFWVRDTGIGMTAEQCGRMFQSFIQADSSTSRRFGGTGLGLSISKNLVELMNGRIWVDSEPGRGSVFHFLARFGLQPGPVPRRTRRADELLGVRALVVDDNASAREILSSMAVSYGLEVDLARGGVEALEWIAEADERGLPYQLMLVDWQMPGMDGIEVVERLRAADAASVPAVIMVTAFGREEALAEARERGVDLGMVLTKPVTPSTLLEAINLALGRQALLDPRSRERETAKADALAGVSGSRMLLVEDNELNQELALELLGEAGVEVVLACNGQEAIDRLTVDRDFDCVLMDCQMPVLDGYAATRALRQMPELSQLPIIAMTANNMTGDRELALASGMNDHIAKPIDPGVMFRTLSRWVVPHRRTVVGALPVPGPDAAGAPLPGIDTRAGLATCAGKAALYERLLRRFHGNYQDFAAQFEALDDEVDPSAKRRSAHSLRGAAANIGALAVARAAEALEDACRQHLPAQVVAPLLAALQVELDLVLAGLALHLMPPGEPAAEPPCEPGDGPTLLRELAGLLLRSDTAAEDAIARLGGIYRGRPEAAQLAGVALAIESFDYDLALQRLQELMGLGGR</sequence>
<dbReference type="InterPro" id="IPR036641">
    <property type="entry name" value="HPT_dom_sf"/>
</dbReference>
<dbReference type="InterPro" id="IPR003660">
    <property type="entry name" value="HAMP_dom"/>
</dbReference>
<dbReference type="CDD" id="cd16922">
    <property type="entry name" value="HATPase_EvgS-ArcB-TorS-like"/>
    <property type="match status" value="1"/>
</dbReference>
<feature type="transmembrane region" description="Helical" evidence="17">
    <location>
        <begin position="16"/>
        <end position="35"/>
    </location>
</feature>
<keyword evidence="16" id="KW-0175">Coiled coil</keyword>
<dbReference type="Pfam" id="PF00072">
    <property type="entry name" value="Response_reg"/>
    <property type="match status" value="2"/>
</dbReference>
<keyword evidence="13 17" id="KW-0472">Membrane</keyword>
<evidence type="ECO:0000313" key="25">
    <source>
        <dbReference type="Proteomes" id="UP001163624"/>
    </source>
</evidence>
<dbReference type="Pfam" id="PF00672">
    <property type="entry name" value="HAMP"/>
    <property type="match status" value="1"/>
</dbReference>
<evidence type="ECO:0000256" key="7">
    <source>
        <dbReference type="ARBA" id="ARBA00022692"/>
    </source>
</evidence>
<dbReference type="InterPro" id="IPR003018">
    <property type="entry name" value="GAF"/>
</dbReference>
<evidence type="ECO:0000256" key="8">
    <source>
        <dbReference type="ARBA" id="ARBA00022741"/>
    </source>
</evidence>
<dbReference type="PRINTS" id="PR00344">
    <property type="entry name" value="BCTRLSENSOR"/>
</dbReference>
<feature type="domain" description="PAC" evidence="21">
    <location>
        <begin position="548"/>
        <end position="600"/>
    </location>
</feature>
<evidence type="ECO:0000259" key="22">
    <source>
        <dbReference type="PROSITE" id="PS50885"/>
    </source>
</evidence>
<dbReference type="SUPFAM" id="SSF55874">
    <property type="entry name" value="ATPase domain of HSP90 chaperone/DNA topoisomerase II/histidine kinase"/>
    <property type="match status" value="1"/>
</dbReference>
<dbReference type="InterPro" id="IPR003594">
    <property type="entry name" value="HATPase_dom"/>
</dbReference>
<keyword evidence="12" id="KW-0902">Two-component regulatory system</keyword>
<feature type="domain" description="PAC" evidence="21">
    <location>
        <begin position="667"/>
        <end position="717"/>
    </location>
</feature>
<dbReference type="InterPro" id="IPR024478">
    <property type="entry name" value="HlyB_4HB_MCP"/>
</dbReference>
<reference evidence="24" key="1">
    <citation type="submission" date="2022-11" db="EMBL/GenBank/DDBJ databases">
        <title>Pseudomonas triclosanedens sp. nov., a triclosan degrader isolated from activated sludge.</title>
        <authorList>
            <person name="Yin Y."/>
            <person name="Lu Z."/>
        </authorList>
    </citation>
    <scope>NUCLEOTIDE SEQUENCE</scope>
    <source>
        <strain evidence="24">ZM23</strain>
    </source>
</reference>
<dbReference type="CDD" id="cd00130">
    <property type="entry name" value="PAS"/>
    <property type="match status" value="2"/>
</dbReference>
<dbReference type="Pfam" id="PF02518">
    <property type="entry name" value="HATPase_c"/>
    <property type="match status" value="1"/>
</dbReference>
<dbReference type="Gene3D" id="3.30.450.40">
    <property type="match status" value="1"/>
</dbReference>
<dbReference type="Gene3D" id="6.10.340.10">
    <property type="match status" value="1"/>
</dbReference>
<dbReference type="Gene3D" id="1.20.120.160">
    <property type="entry name" value="HPT domain"/>
    <property type="match status" value="1"/>
</dbReference>
<evidence type="ECO:0000256" key="6">
    <source>
        <dbReference type="ARBA" id="ARBA00022679"/>
    </source>
</evidence>
<feature type="domain" description="Response regulatory" evidence="19">
    <location>
        <begin position="975"/>
        <end position="1098"/>
    </location>
</feature>
<keyword evidence="6" id="KW-0808">Transferase</keyword>
<dbReference type="SMART" id="SM00304">
    <property type="entry name" value="HAMP"/>
    <property type="match status" value="1"/>
</dbReference>
<feature type="transmembrane region" description="Helical" evidence="17">
    <location>
        <begin position="202"/>
        <end position="225"/>
    </location>
</feature>
<gene>
    <name evidence="24" type="ORF">OU419_15150</name>
</gene>
<dbReference type="CDD" id="cd00082">
    <property type="entry name" value="HisKA"/>
    <property type="match status" value="1"/>
</dbReference>
<evidence type="ECO:0000259" key="20">
    <source>
        <dbReference type="PROSITE" id="PS50112"/>
    </source>
</evidence>
<dbReference type="SMART" id="SM00448">
    <property type="entry name" value="REC"/>
    <property type="match status" value="2"/>
</dbReference>
<keyword evidence="11 17" id="KW-1133">Transmembrane helix</keyword>
<feature type="domain" description="HAMP" evidence="22">
    <location>
        <begin position="223"/>
        <end position="276"/>
    </location>
</feature>
<dbReference type="Proteomes" id="UP001163624">
    <property type="component" value="Chromosome"/>
</dbReference>
<dbReference type="SUPFAM" id="SSF158472">
    <property type="entry name" value="HAMP domain-like"/>
    <property type="match status" value="1"/>
</dbReference>
<dbReference type="InterPro" id="IPR001789">
    <property type="entry name" value="Sig_transdc_resp-reg_receiver"/>
</dbReference>
<evidence type="ECO:0000256" key="12">
    <source>
        <dbReference type="ARBA" id="ARBA00023012"/>
    </source>
</evidence>
<proteinExistence type="predicted"/>
<dbReference type="SMART" id="SM00091">
    <property type="entry name" value="PAS"/>
    <property type="match status" value="2"/>
</dbReference>
<dbReference type="PROSITE" id="PS50112">
    <property type="entry name" value="PAS"/>
    <property type="match status" value="1"/>
</dbReference>
<evidence type="ECO:0000256" key="17">
    <source>
        <dbReference type="SAM" id="Phobius"/>
    </source>
</evidence>
<evidence type="ECO:0000256" key="4">
    <source>
        <dbReference type="ARBA" id="ARBA00022475"/>
    </source>
</evidence>
<dbReference type="InterPro" id="IPR001610">
    <property type="entry name" value="PAC"/>
</dbReference>
<dbReference type="PROSITE" id="PS50109">
    <property type="entry name" value="HIS_KIN"/>
    <property type="match status" value="1"/>
</dbReference>
<dbReference type="Pfam" id="PF13185">
    <property type="entry name" value="GAF_2"/>
    <property type="match status" value="1"/>
</dbReference>
<keyword evidence="25" id="KW-1185">Reference proteome</keyword>
<dbReference type="SMART" id="SM00387">
    <property type="entry name" value="HATPase_c"/>
    <property type="match status" value="1"/>
</dbReference>
<feature type="modified residue" description="Phosphohistidine" evidence="14">
    <location>
        <position position="1320"/>
    </location>
</feature>
<comment type="catalytic activity">
    <reaction evidence="1">
        <text>ATP + protein L-histidine = ADP + protein N-phospho-L-histidine.</text>
        <dbReference type="EC" id="2.7.13.3"/>
    </reaction>
</comment>
<dbReference type="InterPro" id="IPR004358">
    <property type="entry name" value="Sig_transdc_His_kin-like_C"/>
</dbReference>
<dbReference type="InterPro" id="IPR035965">
    <property type="entry name" value="PAS-like_dom_sf"/>
</dbReference>
<dbReference type="InterPro" id="IPR005467">
    <property type="entry name" value="His_kinase_dom"/>
</dbReference>
<evidence type="ECO:0000256" key="13">
    <source>
        <dbReference type="ARBA" id="ARBA00023136"/>
    </source>
</evidence>
<dbReference type="SUPFAM" id="SSF47226">
    <property type="entry name" value="Histidine-containing phosphotransfer domain, HPT domain"/>
    <property type="match status" value="1"/>
</dbReference>
<dbReference type="InterPro" id="IPR036890">
    <property type="entry name" value="HATPase_C_sf"/>
</dbReference>
<evidence type="ECO:0000256" key="14">
    <source>
        <dbReference type="PROSITE-ProRule" id="PRU00110"/>
    </source>
</evidence>
<keyword evidence="4" id="KW-1003">Cell membrane</keyword>
<dbReference type="Pfam" id="PF13188">
    <property type="entry name" value="PAS_8"/>
    <property type="match status" value="1"/>
</dbReference>
<dbReference type="SUPFAM" id="SSF55785">
    <property type="entry name" value="PYP-like sensor domain (PAS domain)"/>
    <property type="match status" value="2"/>
</dbReference>
<dbReference type="Pfam" id="PF00512">
    <property type="entry name" value="HisKA"/>
    <property type="match status" value="1"/>
</dbReference>
<evidence type="ECO:0000256" key="16">
    <source>
        <dbReference type="SAM" id="Coils"/>
    </source>
</evidence>
<keyword evidence="7 17" id="KW-0812">Transmembrane</keyword>
<dbReference type="Pfam" id="PF00989">
    <property type="entry name" value="PAS"/>
    <property type="match status" value="1"/>
</dbReference>
<dbReference type="SUPFAM" id="SSF55781">
    <property type="entry name" value="GAF domain-like"/>
    <property type="match status" value="1"/>
</dbReference>
<dbReference type="Pfam" id="PF12729">
    <property type="entry name" value="4HB_MCP_1"/>
    <property type="match status" value="1"/>
</dbReference>
<keyword evidence="10" id="KW-0067">ATP-binding</keyword>
<accession>A0ABY6ZQD7</accession>
<evidence type="ECO:0000256" key="11">
    <source>
        <dbReference type="ARBA" id="ARBA00022989"/>
    </source>
</evidence>
<dbReference type="PANTHER" id="PTHR45339:SF1">
    <property type="entry name" value="HYBRID SIGNAL TRANSDUCTION HISTIDINE KINASE J"/>
    <property type="match status" value="1"/>
</dbReference>
<feature type="coiled-coil region" evidence="16">
    <location>
        <begin position="436"/>
        <end position="463"/>
    </location>
</feature>
<dbReference type="InterPro" id="IPR013767">
    <property type="entry name" value="PAS_fold"/>
</dbReference>
<dbReference type="Gene3D" id="1.10.287.130">
    <property type="match status" value="1"/>
</dbReference>
<evidence type="ECO:0000256" key="1">
    <source>
        <dbReference type="ARBA" id="ARBA00000085"/>
    </source>
</evidence>
<dbReference type="CDD" id="cd17546">
    <property type="entry name" value="REC_hyHK_CKI1_RcsC-like"/>
    <property type="match status" value="2"/>
</dbReference>
<evidence type="ECO:0000256" key="10">
    <source>
        <dbReference type="ARBA" id="ARBA00022840"/>
    </source>
</evidence>
<dbReference type="Gene3D" id="3.40.50.2300">
    <property type="match status" value="2"/>
</dbReference>
<dbReference type="EC" id="2.7.13.3" evidence="3"/>
<feature type="domain" description="HPt" evidence="23">
    <location>
        <begin position="1281"/>
        <end position="1375"/>
    </location>
</feature>
<dbReference type="PROSITE" id="PS50113">
    <property type="entry name" value="PAC"/>
    <property type="match status" value="2"/>
</dbReference>
<evidence type="ECO:0000256" key="3">
    <source>
        <dbReference type="ARBA" id="ARBA00012438"/>
    </source>
</evidence>
<dbReference type="SMART" id="SM00086">
    <property type="entry name" value="PAC"/>
    <property type="match status" value="2"/>
</dbReference>
<dbReference type="Gene3D" id="3.30.450.20">
    <property type="entry name" value="PAS domain"/>
    <property type="match status" value="2"/>
</dbReference>
<feature type="domain" description="PAS" evidence="20">
    <location>
        <begin position="470"/>
        <end position="523"/>
    </location>
</feature>
<evidence type="ECO:0000313" key="24">
    <source>
        <dbReference type="EMBL" id="WAI47119.1"/>
    </source>
</evidence>
<dbReference type="InterPro" id="IPR008207">
    <property type="entry name" value="Sig_transdc_His_kin_Hpt_dom"/>
</dbReference>
<keyword evidence="8" id="KW-0547">Nucleotide-binding</keyword>
<dbReference type="PANTHER" id="PTHR45339">
    <property type="entry name" value="HYBRID SIGNAL TRANSDUCTION HISTIDINE KINASE J"/>
    <property type="match status" value="1"/>
</dbReference>
<dbReference type="SUPFAM" id="SSF52172">
    <property type="entry name" value="CheY-like"/>
    <property type="match status" value="2"/>
</dbReference>
<feature type="modified residue" description="4-aspartylphosphate" evidence="15">
    <location>
        <position position="1029"/>
    </location>
</feature>
<dbReference type="InterPro" id="IPR000014">
    <property type="entry name" value="PAS"/>
</dbReference>
<dbReference type="EMBL" id="CP113432">
    <property type="protein sequence ID" value="WAI47119.1"/>
    <property type="molecule type" value="Genomic_DNA"/>
</dbReference>
<evidence type="ECO:0000259" key="18">
    <source>
        <dbReference type="PROSITE" id="PS50109"/>
    </source>
</evidence>
<protein>
    <recommendedName>
        <fullName evidence="3">histidine kinase</fullName>
        <ecNumber evidence="3">2.7.13.3</ecNumber>
    </recommendedName>
</protein>
<comment type="subcellular location">
    <subcellularLocation>
        <location evidence="2">Cell membrane</location>
        <topology evidence="2">Multi-pass membrane protein</topology>
    </subcellularLocation>
</comment>
<dbReference type="Pfam" id="PF01627">
    <property type="entry name" value="Hpt"/>
    <property type="match status" value="1"/>
</dbReference>
<evidence type="ECO:0000256" key="9">
    <source>
        <dbReference type="ARBA" id="ARBA00022777"/>
    </source>
</evidence>
<evidence type="ECO:0000259" key="23">
    <source>
        <dbReference type="PROSITE" id="PS50894"/>
    </source>
</evidence>
<evidence type="ECO:0000259" key="21">
    <source>
        <dbReference type="PROSITE" id="PS50113"/>
    </source>
</evidence>
<evidence type="ECO:0000256" key="5">
    <source>
        <dbReference type="ARBA" id="ARBA00022553"/>
    </source>
</evidence>
<dbReference type="Gene3D" id="3.30.565.10">
    <property type="entry name" value="Histidine kinase-like ATPase, C-terminal domain"/>
    <property type="match status" value="1"/>
</dbReference>
<dbReference type="PROSITE" id="PS50110">
    <property type="entry name" value="RESPONSE_REGULATORY"/>
    <property type="match status" value="2"/>
</dbReference>
<dbReference type="SMART" id="SM00388">
    <property type="entry name" value="HisKA"/>
    <property type="match status" value="1"/>
</dbReference>
<dbReference type="InterPro" id="IPR000700">
    <property type="entry name" value="PAS-assoc_C"/>
</dbReference>
<dbReference type="InterPro" id="IPR011006">
    <property type="entry name" value="CheY-like_superfamily"/>
</dbReference>
<dbReference type="NCBIfam" id="TIGR00229">
    <property type="entry name" value="sensory_box"/>
    <property type="match status" value="2"/>
</dbReference>
<evidence type="ECO:0000256" key="15">
    <source>
        <dbReference type="PROSITE-ProRule" id="PRU00169"/>
    </source>
</evidence>
<dbReference type="SUPFAM" id="SSF47384">
    <property type="entry name" value="Homodimeric domain of signal transducing histidine kinase"/>
    <property type="match status" value="1"/>
</dbReference>
<dbReference type="PROSITE" id="PS50885">
    <property type="entry name" value="HAMP"/>
    <property type="match status" value="1"/>
</dbReference>
<dbReference type="RefSeq" id="WP_268171630.1">
    <property type="nucleotide sequence ID" value="NZ_CP113432.1"/>
</dbReference>
<organism evidence="24 25">
    <name type="scientific">Pseudomonas triclosanedens</name>
    <dbReference type="NCBI Taxonomy" id="2961893"/>
    <lineage>
        <taxon>Bacteria</taxon>
        <taxon>Pseudomonadati</taxon>
        <taxon>Pseudomonadota</taxon>
        <taxon>Gammaproteobacteria</taxon>
        <taxon>Pseudomonadales</taxon>
        <taxon>Pseudomonadaceae</taxon>
        <taxon>Pseudomonas</taxon>
    </lineage>
</organism>
<feature type="modified residue" description="4-aspartylphosphate" evidence="15">
    <location>
        <position position="1176"/>
    </location>
</feature>
<evidence type="ECO:0000256" key="2">
    <source>
        <dbReference type="ARBA" id="ARBA00004651"/>
    </source>
</evidence>
<dbReference type="InterPro" id="IPR029016">
    <property type="entry name" value="GAF-like_dom_sf"/>
</dbReference>
<name>A0ABY6ZQD7_9PSED</name>
<keyword evidence="9" id="KW-0418">Kinase</keyword>
<dbReference type="InterPro" id="IPR036097">
    <property type="entry name" value="HisK_dim/P_sf"/>
</dbReference>
<dbReference type="InterPro" id="IPR003661">
    <property type="entry name" value="HisK_dim/P_dom"/>
</dbReference>
<dbReference type="PROSITE" id="PS50894">
    <property type="entry name" value="HPT"/>
    <property type="match status" value="1"/>
</dbReference>
<feature type="domain" description="Histidine kinase" evidence="18">
    <location>
        <begin position="735"/>
        <end position="956"/>
    </location>
</feature>
<feature type="domain" description="Response regulatory" evidence="19">
    <location>
        <begin position="1126"/>
        <end position="1243"/>
    </location>
</feature>